<evidence type="ECO:0000256" key="10">
    <source>
        <dbReference type="SAM" id="MobiDB-lite"/>
    </source>
</evidence>
<keyword evidence="7 8" id="KW-0407">Ion channel</keyword>
<comment type="caution">
    <text evidence="13">The sequence shown here is derived from an EMBL/GenBank/DDBJ whole genome shotgun (WGS) entry which is preliminary data.</text>
</comment>
<evidence type="ECO:0000259" key="12">
    <source>
        <dbReference type="Pfam" id="PF07885"/>
    </source>
</evidence>
<dbReference type="PANTHER" id="PTHR11003">
    <property type="entry name" value="POTASSIUM CHANNEL, SUBFAMILY K"/>
    <property type="match status" value="1"/>
</dbReference>
<evidence type="ECO:0000256" key="9">
    <source>
        <dbReference type="SAM" id="Coils"/>
    </source>
</evidence>
<feature type="transmembrane region" description="Helical" evidence="11">
    <location>
        <begin position="198"/>
        <end position="222"/>
    </location>
</feature>
<dbReference type="PRINTS" id="PR01333">
    <property type="entry name" value="2POREKCHANEL"/>
</dbReference>
<evidence type="ECO:0000256" key="8">
    <source>
        <dbReference type="RuleBase" id="RU003857"/>
    </source>
</evidence>
<name>A0ABQ7JIL0_9FUNG</name>
<keyword evidence="9" id="KW-0175">Coiled coil</keyword>
<feature type="transmembrane region" description="Helical" evidence="11">
    <location>
        <begin position="97"/>
        <end position="122"/>
    </location>
</feature>
<dbReference type="Proteomes" id="UP001194696">
    <property type="component" value="Unassembled WGS sequence"/>
</dbReference>
<protein>
    <recommendedName>
        <fullName evidence="12">Potassium channel domain-containing protein</fullName>
    </recommendedName>
</protein>
<evidence type="ECO:0000256" key="4">
    <source>
        <dbReference type="ARBA" id="ARBA00022989"/>
    </source>
</evidence>
<feature type="transmembrane region" description="Helical" evidence="11">
    <location>
        <begin position="67"/>
        <end position="91"/>
    </location>
</feature>
<evidence type="ECO:0000313" key="14">
    <source>
        <dbReference type="Proteomes" id="UP001194696"/>
    </source>
</evidence>
<accession>A0ABQ7JIL0</accession>
<feature type="transmembrane region" description="Helical" evidence="11">
    <location>
        <begin position="143"/>
        <end position="166"/>
    </location>
</feature>
<feature type="transmembrane region" description="Helical" evidence="11">
    <location>
        <begin position="469"/>
        <end position="489"/>
    </location>
</feature>
<evidence type="ECO:0000256" key="5">
    <source>
        <dbReference type="ARBA" id="ARBA00023065"/>
    </source>
</evidence>
<evidence type="ECO:0000256" key="11">
    <source>
        <dbReference type="SAM" id="Phobius"/>
    </source>
</evidence>
<dbReference type="PANTHER" id="PTHR11003:SF342">
    <property type="entry name" value="OUTWARD-RECTIFIER POTASSIUM CHANNEL TOK1"/>
    <property type="match status" value="1"/>
</dbReference>
<dbReference type="Gene3D" id="1.10.287.70">
    <property type="match status" value="2"/>
</dbReference>
<comment type="similarity">
    <text evidence="8">Belongs to the two pore domain potassium channel (TC 1.A.1.8) family.</text>
</comment>
<comment type="subcellular location">
    <subcellularLocation>
        <location evidence="1">Membrane</location>
        <topology evidence="1">Multi-pass membrane protein</topology>
    </subcellularLocation>
</comment>
<gene>
    <name evidence="13" type="ORF">BGZ96_003999</name>
</gene>
<evidence type="ECO:0000256" key="7">
    <source>
        <dbReference type="ARBA" id="ARBA00023303"/>
    </source>
</evidence>
<keyword evidence="2 8" id="KW-0813">Transport</keyword>
<dbReference type="Pfam" id="PF07885">
    <property type="entry name" value="Ion_trans_2"/>
    <property type="match status" value="2"/>
</dbReference>
<evidence type="ECO:0000313" key="13">
    <source>
        <dbReference type="EMBL" id="KAG0274984.1"/>
    </source>
</evidence>
<proteinExistence type="inferred from homology"/>
<dbReference type="InterPro" id="IPR003280">
    <property type="entry name" value="2pore_dom_K_chnl"/>
</dbReference>
<feature type="coiled-coil region" evidence="9">
    <location>
        <begin position="448"/>
        <end position="475"/>
    </location>
</feature>
<keyword evidence="14" id="KW-1185">Reference proteome</keyword>
<keyword evidence="3 8" id="KW-0812">Transmembrane</keyword>
<sequence>MTTVCFPSLSDVSSPYNETLLTWNDPVVMENPLWLNGIIISALVMAILCNICILFRFLERFVYQSVVLSLVTGIIQDILYICAVVPFGILYPPSKGYVYLGGFWTMLASIVFSFTATILISIDFHRTPNFRLQGSGVTHKQRLLIAEAMALCIYMAVGALVCIYLEKWTFLDAMFFVMVTITTIGFGDKAPQTLGGRIFVVFYAAGGIVLLALAISAIRYVILEDMHQRFAIRAKERRAKRDARRKARRDQRARQEVLQLQAQGALEQLRQIDAAQSPVSSGTSTTAGTPKANLSPSGTASDMKYFTLNFNSINDSQLRLPSNITRSMSGSMPGPIDSNDVQRYRESDMTLIDNPLQDTLEVLSLGSNISQEDCAGASVNEVSPATQTGTNSHRSTCTVDDDLPRYATSYPFQSFRSHRGRSRLERFRFFRRPPPPAQEPIPLRTLEEQREADKIQAYRENMKEYQRRLRFTAAIFLTFWLVGTIIFTLVESWDFGSSMYFVFITFSTIGYGDLVPSTKAGRSIFVVYCSVGVVVLASLASLVSEVLSKTMRKH</sequence>
<evidence type="ECO:0000256" key="3">
    <source>
        <dbReference type="ARBA" id="ARBA00022692"/>
    </source>
</evidence>
<dbReference type="SUPFAM" id="SSF81324">
    <property type="entry name" value="Voltage-gated potassium channels"/>
    <property type="match status" value="2"/>
</dbReference>
<feature type="transmembrane region" description="Helical" evidence="11">
    <location>
        <begin position="33"/>
        <end position="55"/>
    </location>
</feature>
<feature type="domain" description="Potassium channel" evidence="12">
    <location>
        <begin position="476"/>
        <end position="548"/>
    </location>
</feature>
<feature type="transmembrane region" description="Helical" evidence="11">
    <location>
        <begin position="524"/>
        <end position="544"/>
    </location>
</feature>
<feature type="compositionally biased region" description="Polar residues" evidence="10">
    <location>
        <begin position="277"/>
        <end position="298"/>
    </location>
</feature>
<dbReference type="InterPro" id="IPR013099">
    <property type="entry name" value="K_chnl_dom"/>
</dbReference>
<evidence type="ECO:0000256" key="2">
    <source>
        <dbReference type="ARBA" id="ARBA00022448"/>
    </source>
</evidence>
<keyword evidence="4 11" id="KW-1133">Transmembrane helix</keyword>
<dbReference type="EMBL" id="JAAAIM010001920">
    <property type="protein sequence ID" value="KAG0274984.1"/>
    <property type="molecule type" value="Genomic_DNA"/>
</dbReference>
<organism evidence="13 14">
    <name type="scientific">Linnemannia gamsii</name>
    <dbReference type="NCBI Taxonomy" id="64522"/>
    <lineage>
        <taxon>Eukaryota</taxon>
        <taxon>Fungi</taxon>
        <taxon>Fungi incertae sedis</taxon>
        <taxon>Mucoromycota</taxon>
        <taxon>Mortierellomycotina</taxon>
        <taxon>Mortierellomycetes</taxon>
        <taxon>Mortierellales</taxon>
        <taxon>Mortierellaceae</taxon>
        <taxon>Linnemannia</taxon>
    </lineage>
</organism>
<feature type="domain" description="Potassium channel" evidence="12">
    <location>
        <begin position="151"/>
        <end position="219"/>
    </location>
</feature>
<keyword evidence="6 11" id="KW-0472">Membrane</keyword>
<evidence type="ECO:0000256" key="1">
    <source>
        <dbReference type="ARBA" id="ARBA00004141"/>
    </source>
</evidence>
<reference evidence="13 14" key="1">
    <citation type="journal article" date="2020" name="Fungal Divers.">
        <title>Resolving the Mortierellaceae phylogeny through synthesis of multi-gene phylogenetics and phylogenomics.</title>
        <authorList>
            <person name="Vandepol N."/>
            <person name="Liber J."/>
            <person name="Desiro A."/>
            <person name="Na H."/>
            <person name="Kennedy M."/>
            <person name="Barry K."/>
            <person name="Grigoriev I.V."/>
            <person name="Miller A.N."/>
            <person name="O'Donnell K."/>
            <person name="Stajich J.E."/>
            <person name="Bonito G."/>
        </authorList>
    </citation>
    <scope>NUCLEOTIDE SEQUENCE [LARGE SCALE GENOMIC DNA]</scope>
    <source>
        <strain evidence="13 14">AD045</strain>
    </source>
</reference>
<keyword evidence="5 8" id="KW-0406">Ion transport</keyword>
<feature type="region of interest" description="Disordered" evidence="10">
    <location>
        <begin position="274"/>
        <end position="298"/>
    </location>
</feature>
<evidence type="ECO:0000256" key="6">
    <source>
        <dbReference type="ARBA" id="ARBA00023136"/>
    </source>
</evidence>
<feature type="non-terminal residue" evidence="13">
    <location>
        <position position="554"/>
    </location>
</feature>